<dbReference type="EMBL" id="JACHFV010000016">
    <property type="protein sequence ID" value="MBB5297058.1"/>
    <property type="molecule type" value="Genomic_DNA"/>
</dbReference>
<gene>
    <name evidence="1" type="ORF">HNQ10_003918</name>
</gene>
<keyword evidence="2" id="KW-1185">Reference proteome</keyword>
<reference evidence="1 2" key="1">
    <citation type="submission" date="2020-08" db="EMBL/GenBank/DDBJ databases">
        <title>Genomic Encyclopedia of Type Strains, Phase IV (KMG-IV): sequencing the most valuable type-strain genomes for metagenomic binning, comparative biology and taxonomic classification.</title>
        <authorList>
            <person name="Goeker M."/>
        </authorList>
    </citation>
    <scope>NUCLEOTIDE SEQUENCE [LARGE SCALE GENOMIC DNA]</scope>
    <source>
        <strain evidence="1 2">DSM 105434</strain>
    </source>
</reference>
<evidence type="ECO:0000313" key="2">
    <source>
        <dbReference type="Proteomes" id="UP000536909"/>
    </source>
</evidence>
<protein>
    <submittedName>
        <fullName evidence="1">Uncharacterized protein</fullName>
    </submittedName>
</protein>
<evidence type="ECO:0000313" key="1">
    <source>
        <dbReference type="EMBL" id="MBB5297058.1"/>
    </source>
</evidence>
<organism evidence="1 2">
    <name type="scientific">Deinococcus metallilatus</name>
    <dbReference type="NCBI Taxonomy" id="1211322"/>
    <lineage>
        <taxon>Bacteria</taxon>
        <taxon>Thermotogati</taxon>
        <taxon>Deinococcota</taxon>
        <taxon>Deinococci</taxon>
        <taxon>Deinococcales</taxon>
        <taxon>Deinococcaceae</taxon>
        <taxon>Deinococcus</taxon>
    </lineage>
</organism>
<dbReference type="Proteomes" id="UP000536909">
    <property type="component" value="Unassembled WGS sequence"/>
</dbReference>
<comment type="caution">
    <text evidence="1">The sequence shown here is derived from an EMBL/GenBank/DDBJ whole genome shotgun (WGS) entry which is preliminary data.</text>
</comment>
<name>A0ABR6MYM9_9DEIO</name>
<sequence>MLDLKLEHPGILTDLLSPARNRTLKSEAEDLGERLTAIKKSPTLTRVGG</sequence>
<proteinExistence type="predicted"/>
<accession>A0ABR6MYM9</accession>